<organism evidence="5">
    <name type="scientific">Pseudo-nitzschia australis</name>
    <dbReference type="NCBI Taxonomy" id="44445"/>
    <lineage>
        <taxon>Eukaryota</taxon>
        <taxon>Sar</taxon>
        <taxon>Stramenopiles</taxon>
        <taxon>Ochrophyta</taxon>
        <taxon>Bacillariophyta</taxon>
        <taxon>Bacillariophyceae</taxon>
        <taxon>Bacillariophycidae</taxon>
        <taxon>Bacillariales</taxon>
        <taxon>Bacillariaceae</taxon>
        <taxon>Pseudo-nitzschia</taxon>
    </lineage>
</organism>
<name>A0A7S4ABT1_9STRA</name>
<feature type="compositionally biased region" description="Basic and acidic residues" evidence="2">
    <location>
        <begin position="94"/>
        <end position="105"/>
    </location>
</feature>
<dbReference type="CDD" id="cd16448">
    <property type="entry name" value="RING-H2"/>
    <property type="match status" value="1"/>
</dbReference>
<keyword evidence="1" id="KW-0863">Zinc-finger</keyword>
<feature type="domain" description="RING-type" evidence="4">
    <location>
        <begin position="495"/>
        <end position="566"/>
    </location>
</feature>
<dbReference type="AlphaFoldDB" id="A0A7S4ABT1"/>
<feature type="region of interest" description="Disordered" evidence="2">
    <location>
        <begin position="66"/>
        <end position="172"/>
    </location>
</feature>
<feature type="compositionally biased region" description="Acidic residues" evidence="2">
    <location>
        <begin position="479"/>
        <end position="490"/>
    </location>
</feature>
<keyword evidence="3" id="KW-0812">Transmembrane</keyword>
<proteinExistence type="predicted"/>
<dbReference type="InterPro" id="IPR001841">
    <property type="entry name" value="Znf_RING"/>
</dbReference>
<feature type="transmembrane region" description="Helical" evidence="3">
    <location>
        <begin position="188"/>
        <end position="211"/>
    </location>
</feature>
<evidence type="ECO:0000259" key="4">
    <source>
        <dbReference type="PROSITE" id="PS50089"/>
    </source>
</evidence>
<feature type="transmembrane region" description="Helical" evidence="3">
    <location>
        <begin position="338"/>
        <end position="358"/>
    </location>
</feature>
<evidence type="ECO:0000256" key="3">
    <source>
        <dbReference type="SAM" id="Phobius"/>
    </source>
</evidence>
<evidence type="ECO:0000256" key="2">
    <source>
        <dbReference type="SAM" id="MobiDB-lite"/>
    </source>
</evidence>
<gene>
    <name evidence="5" type="ORF">PAUS00366_LOCUS3038</name>
</gene>
<keyword evidence="3" id="KW-0472">Membrane</keyword>
<keyword evidence="3" id="KW-1133">Transmembrane helix</keyword>
<sequence length="573" mass="64087">MTRTDETQEDGTERTALLSNYVGSSSLSPSSSSSTLRTLTPSTLSHTSSLRRTIADHDTAYGAIYNDTDTNHSDINNTARTVGSGNSTIEEEEVHNRLDEARTDVTDIEEGNDNSQQHDRQEGPGDATTTNQNIASNDGDADAGEGNDNSEQHERQQQRPSEIAEGDEPRDGAIGNLTRRLRCLFSTVTWPIVPLGTIVFLALLWVLYAASFLDLRKTCSHPLHSYALTSLILVAYIPNHSQIRSRIFHYSRERDGPIRPARVRMYDQFFHTVCLLYVYTGVTLIQTCREDFVDRNSIDTETAKNDLALLNDGPLNACQATCPNLYLAMNVYVATLELFTFALILPLLFLPCIYLWFLQRATADADAFARLQDQLQEETTLLSNGGITNGEIMDSMETVKMVSRRFTDSTPGNNNEFWILPHSARSIAFDGTKCEMKECCICMVDFDFEVQEEETGQDGALLENSDNINRNGNNRVENDENSDQSLDDSLEEGRCQDITKETSTIVRTKCGHIFHKECLKGWVGGCWSANINSSRSNNDTNNTNGDGSTPDWKIRKARQIHCPLCREDLRLTP</sequence>
<dbReference type="SUPFAM" id="SSF57850">
    <property type="entry name" value="RING/U-box"/>
    <property type="match status" value="1"/>
</dbReference>
<evidence type="ECO:0000256" key="1">
    <source>
        <dbReference type="PROSITE-ProRule" id="PRU00175"/>
    </source>
</evidence>
<dbReference type="GO" id="GO:0008270">
    <property type="term" value="F:zinc ion binding"/>
    <property type="evidence" value="ECO:0007669"/>
    <property type="project" value="UniProtKB-KW"/>
</dbReference>
<dbReference type="Gene3D" id="3.30.40.10">
    <property type="entry name" value="Zinc/RING finger domain, C3HC4 (zinc finger)"/>
    <property type="match status" value="1"/>
</dbReference>
<dbReference type="EMBL" id="HBIX01003907">
    <property type="protein sequence ID" value="CAE0710311.1"/>
    <property type="molecule type" value="Transcribed_RNA"/>
</dbReference>
<keyword evidence="1" id="KW-0862">Zinc</keyword>
<accession>A0A7S4ABT1</accession>
<protein>
    <recommendedName>
        <fullName evidence="4">RING-type domain-containing protein</fullName>
    </recommendedName>
</protein>
<keyword evidence="1" id="KW-0479">Metal-binding</keyword>
<feature type="compositionally biased region" description="Low complexity" evidence="2">
    <location>
        <begin position="464"/>
        <end position="475"/>
    </location>
</feature>
<dbReference type="PROSITE" id="PS50089">
    <property type="entry name" value="ZF_RING_2"/>
    <property type="match status" value="1"/>
</dbReference>
<evidence type="ECO:0000313" key="5">
    <source>
        <dbReference type="EMBL" id="CAE0710311.1"/>
    </source>
</evidence>
<dbReference type="InterPro" id="IPR013083">
    <property type="entry name" value="Znf_RING/FYVE/PHD"/>
</dbReference>
<feature type="region of interest" description="Disordered" evidence="2">
    <location>
        <begin position="1"/>
        <end position="47"/>
    </location>
</feature>
<feature type="compositionally biased region" description="Polar residues" evidence="2">
    <location>
        <begin position="73"/>
        <end position="88"/>
    </location>
</feature>
<feature type="region of interest" description="Disordered" evidence="2">
    <location>
        <begin position="455"/>
        <end position="490"/>
    </location>
</feature>
<feature type="compositionally biased region" description="Low complexity" evidence="2">
    <location>
        <begin position="24"/>
        <end position="47"/>
    </location>
</feature>
<feature type="transmembrane region" description="Helical" evidence="3">
    <location>
        <begin position="223"/>
        <end position="239"/>
    </location>
</feature>
<reference evidence="5" key="1">
    <citation type="submission" date="2021-01" db="EMBL/GenBank/DDBJ databases">
        <authorList>
            <person name="Corre E."/>
            <person name="Pelletier E."/>
            <person name="Niang G."/>
            <person name="Scheremetjew M."/>
            <person name="Finn R."/>
            <person name="Kale V."/>
            <person name="Holt S."/>
            <person name="Cochrane G."/>
            <person name="Meng A."/>
            <person name="Brown T."/>
            <person name="Cohen L."/>
        </authorList>
    </citation>
    <scope>NUCLEOTIDE SEQUENCE</scope>
    <source>
        <strain evidence="5">10249 10 AB</strain>
    </source>
</reference>
<feature type="transmembrane region" description="Helical" evidence="3">
    <location>
        <begin position="269"/>
        <end position="287"/>
    </location>
</feature>
<dbReference type="SMART" id="SM00184">
    <property type="entry name" value="RING"/>
    <property type="match status" value="1"/>
</dbReference>